<accession>A0ABM8Z344</accession>
<name>A0ABM8Z344_9PROT</name>
<protein>
    <submittedName>
        <fullName evidence="1">Uncharacterized protein</fullName>
    </submittedName>
</protein>
<evidence type="ECO:0000313" key="1">
    <source>
        <dbReference type="EMBL" id="CAG9934366.1"/>
    </source>
</evidence>
<proteinExistence type="predicted"/>
<dbReference type="EMBL" id="OU912926">
    <property type="protein sequence ID" value="CAG9934366.1"/>
    <property type="molecule type" value="Genomic_DNA"/>
</dbReference>
<gene>
    <name evidence="1" type="ORF">NTG6680_3117</name>
</gene>
<sequence length="47" mass="5330">MDVSTGQRRAHRPELMPGFTRIDSVHEGDGDGAKVLYYVNVPAFPWR</sequence>
<organism evidence="1 2">
    <name type="scientific">Candidatus Nitrotoga arctica</name>
    <dbReference type="NCBI Taxonomy" id="453162"/>
    <lineage>
        <taxon>Bacteria</taxon>
        <taxon>Pseudomonadati</taxon>
        <taxon>Pseudomonadota</taxon>
        <taxon>Betaproteobacteria</taxon>
        <taxon>Nitrosomonadales</taxon>
        <taxon>Gallionellaceae</taxon>
        <taxon>Candidatus Nitrotoga</taxon>
    </lineage>
</organism>
<reference evidence="1 2" key="1">
    <citation type="submission" date="2021-10" db="EMBL/GenBank/DDBJ databases">
        <authorList>
            <person name="Koch H."/>
        </authorList>
    </citation>
    <scope>NUCLEOTIDE SEQUENCE [LARGE SCALE GENOMIC DNA]</scope>
    <source>
        <strain evidence="1">6680</strain>
    </source>
</reference>
<dbReference type="Proteomes" id="UP000839052">
    <property type="component" value="Chromosome"/>
</dbReference>
<keyword evidence="2" id="KW-1185">Reference proteome</keyword>
<evidence type="ECO:0000313" key="2">
    <source>
        <dbReference type="Proteomes" id="UP000839052"/>
    </source>
</evidence>